<keyword evidence="3" id="KW-1185">Reference proteome</keyword>
<dbReference type="Proteomes" id="UP000799537">
    <property type="component" value="Unassembled WGS sequence"/>
</dbReference>
<evidence type="ECO:0000313" key="3">
    <source>
        <dbReference type="Proteomes" id="UP000799537"/>
    </source>
</evidence>
<reference evidence="2" key="1">
    <citation type="journal article" date="2020" name="Stud. Mycol.">
        <title>101 Dothideomycetes genomes: a test case for predicting lifestyles and emergence of pathogens.</title>
        <authorList>
            <person name="Haridas S."/>
            <person name="Albert R."/>
            <person name="Binder M."/>
            <person name="Bloem J."/>
            <person name="Labutti K."/>
            <person name="Salamov A."/>
            <person name="Andreopoulos B."/>
            <person name="Baker S."/>
            <person name="Barry K."/>
            <person name="Bills G."/>
            <person name="Bluhm B."/>
            <person name="Cannon C."/>
            <person name="Castanera R."/>
            <person name="Culley D."/>
            <person name="Daum C."/>
            <person name="Ezra D."/>
            <person name="Gonzalez J."/>
            <person name="Henrissat B."/>
            <person name="Kuo A."/>
            <person name="Liang C."/>
            <person name="Lipzen A."/>
            <person name="Lutzoni F."/>
            <person name="Magnuson J."/>
            <person name="Mondo S."/>
            <person name="Nolan M."/>
            <person name="Ohm R."/>
            <person name="Pangilinan J."/>
            <person name="Park H.-J."/>
            <person name="Ramirez L."/>
            <person name="Alfaro M."/>
            <person name="Sun H."/>
            <person name="Tritt A."/>
            <person name="Yoshinaga Y."/>
            <person name="Zwiers L.-H."/>
            <person name="Turgeon B."/>
            <person name="Goodwin S."/>
            <person name="Spatafora J."/>
            <person name="Crous P."/>
            <person name="Grigoriev I."/>
        </authorList>
    </citation>
    <scope>NUCLEOTIDE SEQUENCE</scope>
    <source>
        <strain evidence="2">ATCC 36951</strain>
    </source>
</reference>
<feature type="signal peptide" evidence="1">
    <location>
        <begin position="1"/>
        <end position="16"/>
    </location>
</feature>
<feature type="chain" id="PRO_5025600856" evidence="1">
    <location>
        <begin position="17"/>
        <end position="91"/>
    </location>
</feature>
<protein>
    <submittedName>
        <fullName evidence="2">Uncharacterized protein</fullName>
    </submittedName>
</protein>
<dbReference type="AlphaFoldDB" id="A0A6A6BVU1"/>
<organism evidence="2 3">
    <name type="scientific">Zasmidium cellare ATCC 36951</name>
    <dbReference type="NCBI Taxonomy" id="1080233"/>
    <lineage>
        <taxon>Eukaryota</taxon>
        <taxon>Fungi</taxon>
        <taxon>Dikarya</taxon>
        <taxon>Ascomycota</taxon>
        <taxon>Pezizomycotina</taxon>
        <taxon>Dothideomycetes</taxon>
        <taxon>Dothideomycetidae</taxon>
        <taxon>Mycosphaerellales</taxon>
        <taxon>Mycosphaerellaceae</taxon>
        <taxon>Zasmidium</taxon>
    </lineage>
</organism>
<accession>A0A6A6BVU1</accession>
<gene>
    <name evidence="2" type="ORF">M409DRAFT_30607</name>
</gene>
<dbReference type="GeneID" id="54563283"/>
<name>A0A6A6BVU1_ZASCE</name>
<evidence type="ECO:0000256" key="1">
    <source>
        <dbReference type="SAM" id="SignalP"/>
    </source>
</evidence>
<dbReference type="RefSeq" id="XP_033659790.1">
    <property type="nucleotide sequence ID" value="XM_033810011.1"/>
</dbReference>
<proteinExistence type="predicted"/>
<evidence type="ECO:0000313" key="2">
    <source>
        <dbReference type="EMBL" id="KAF2158901.1"/>
    </source>
</evidence>
<keyword evidence="1" id="KW-0732">Signal</keyword>
<sequence length="91" mass="9478">MPSILAILMLLGSALAAPTMQQAHDCDIQVAVNKTMLEARAPMCDMPTCQSLYQACFVPGDCSSLTGPECFNAQTADACYGCSVSAPGCPE</sequence>
<dbReference type="EMBL" id="ML993646">
    <property type="protein sequence ID" value="KAF2158901.1"/>
    <property type="molecule type" value="Genomic_DNA"/>
</dbReference>